<keyword evidence="1" id="KW-0732">Signal</keyword>
<comment type="caution">
    <text evidence="3">The sequence shown here is derived from an EMBL/GenBank/DDBJ whole genome shotgun (WGS) entry which is preliminary data.</text>
</comment>
<reference evidence="3 4" key="1">
    <citation type="submission" date="2024-05" db="EMBL/GenBank/DDBJ databases">
        <title>A draft genome resource for the thread blight pathogen Marasmius tenuissimus strain MS-2.</title>
        <authorList>
            <person name="Yulfo-Soto G.E."/>
            <person name="Baruah I.K."/>
            <person name="Amoako-Attah I."/>
            <person name="Bukari Y."/>
            <person name="Meinhardt L.W."/>
            <person name="Bailey B.A."/>
            <person name="Cohen S.P."/>
        </authorList>
    </citation>
    <scope>NUCLEOTIDE SEQUENCE [LARGE SCALE GENOMIC DNA]</scope>
    <source>
        <strain evidence="3 4">MS-2</strain>
    </source>
</reference>
<dbReference type="Gene3D" id="3.40.50.720">
    <property type="entry name" value="NAD(P)-binding Rossmann-like Domain"/>
    <property type="match status" value="1"/>
</dbReference>
<sequence length="142" mass="15676">MHTRAVLCLAYLTAVTTQAIYRAFLHPLRNSPGPWTAAATYHYRAYCDVVKDEGWTKHMVELHERYEPDTSGDALAKTQLMADLQYSKDLPSKSSGKVDQVKRLGNVVLLTGSTGSLGGHVLSNLIKDSGVQSIYVLIRRLG</sequence>
<evidence type="ECO:0000313" key="3">
    <source>
        <dbReference type="EMBL" id="KAL0059269.1"/>
    </source>
</evidence>
<gene>
    <name evidence="3" type="ORF">AAF712_013993</name>
</gene>
<accession>A0ABR2ZDH8</accession>
<protein>
    <recommendedName>
        <fullName evidence="2">Thioester reductase (TE) domain-containing protein</fullName>
    </recommendedName>
</protein>
<name>A0ABR2ZDH8_9AGAR</name>
<proteinExistence type="predicted"/>
<keyword evidence="4" id="KW-1185">Reference proteome</keyword>
<feature type="domain" description="Thioester reductase (TE)" evidence="2">
    <location>
        <begin position="110"/>
        <end position="139"/>
    </location>
</feature>
<dbReference type="InterPro" id="IPR013120">
    <property type="entry name" value="FAR_NAD-bd"/>
</dbReference>
<dbReference type="Pfam" id="PF07993">
    <property type="entry name" value="NAD_binding_4"/>
    <property type="match status" value="1"/>
</dbReference>
<evidence type="ECO:0000313" key="4">
    <source>
        <dbReference type="Proteomes" id="UP001437256"/>
    </source>
</evidence>
<feature type="chain" id="PRO_5046698824" description="Thioester reductase (TE) domain-containing protein" evidence="1">
    <location>
        <begin position="18"/>
        <end position="142"/>
    </location>
</feature>
<organism evidence="3 4">
    <name type="scientific">Marasmius tenuissimus</name>
    <dbReference type="NCBI Taxonomy" id="585030"/>
    <lineage>
        <taxon>Eukaryota</taxon>
        <taxon>Fungi</taxon>
        <taxon>Dikarya</taxon>
        <taxon>Basidiomycota</taxon>
        <taxon>Agaricomycotina</taxon>
        <taxon>Agaricomycetes</taxon>
        <taxon>Agaricomycetidae</taxon>
        <taxon>Agaricales</taxon>
        <taxon>Marasmiineae</taxon>
        <taxon>Marasmiaceae</taxon>
        <taxon>Marasmius</taxon>
    </lineage>
</organism>
<dbReference type="EMBL" id="JBBXMP010000238">
    <property type="protein sequence ID" value="KAL0059269.1"/>
    <property type="molecule type" value="Genomic_DNA"/>
</dbReference>
<feature type="signal peptide" evidence="1">
    <location>
        <begin position="1"/>
        <end position="17"/>
    </location>
</feature>
<dbReference type="Proteomes" id="UP001437256">
    <property type="component" value="Unassembled WGS sequence"/>
</dbReference>
<evidence type="ECO:0000259" key="2">
    <source>
        <dbReference type="Pfam" id="PF07993"/>
    </source>
</evidence>
<evidence type="ECO:0000256" key="1">
    <source>
        <dbReference type="SAM" id="SignalP"/>
    </source>
</evidence>